<feature type="chain" id="PRO_5042287427" description="F-box domain-containing protein" evidence="2">
    <location>
        <begin position="22"/>
        <end position="525"/>
    </location>
</feature>
<evidence type="ECO:0000313" key="4">
    <source>
        <dbReference type="Proteomes" id="UP001221142"/>
    </source>
</evidence>
<dbReference type="Proteomes" id="UP001221142">
    <property type="component" value="Unassembled WGS sequence"/>
</dbReference>
<keyword evidence="4" id="KW-1185">Reference proteome</keyword>
<dbReference type="AlphaFoldDB" id="A0AAD7BXE9"/>
<dbReference type="SUPFAM" id="SSF52047">
    <property type="entry name" value="RNI-like"/>
    <property type="match status" value="1"/>
</dbReference>
<feature type="coiled-coil region" evidence="1">
    <location>
        <begin position="39"/>
        <end position="66"/>
    </location>
</feature>
<dbReference type="Gene3D" id="3.80.10.10">
    <property type="entry name" value="Ribonuclease Inhibitor"/>
    <property type="match status" value="1"/>
</dbReference>
<reference evidence="3" key="1">
    <citation type="submission" date="2023-03" db="EMBL/GenBank/DDBJ databases">
        <title>Massive genome expansion in bonnet fungi (Mycena s.s.) driven by repeated elements and novel gene families across ecological guilds.</title>
        <authorList>
            <consortium name="Lawrence Berkeley National Laboratory"/>
            <person name="Harder C.B."/>
            <person name="Miyauchi S."/>
            <person name="Viragh M."/>
            <person name="Kuo A."/>
            <person name="Thoen E."/>
            <person name="Andreopoulos B."/>
            <person name="Lu D."/>
            <person name="Skrede I."/>
            <person name="Drula E."/>
            <person name="Henrissat B."/>
            <person name="Morin E."/>
            <person name="Kohler A."/>
            <person name="Barry K."/>
            <person name="LaButti K."/>
            <person name="Morin E."/>
            <person name="Salamov A."/>
            <person name="Lipzen A."/>
            <person name="Mereny Z."/>
            <person name="Hegedus B."/>
            <person name="Baldrian P."/>
            <person name="Stursova M."/>
            <person name="Weitz H."/>
            <person name="Taylor A."/>
            <person name="Grigoriev I.V."/>
            <person name="Nagy L.G."/>
            <person name="Martin F."/>
            <person name="Kauserud H."/>
        </authorList>
    </citation>
    <scope>NUCLEOTIDE SEQUENCE</scope>
    <source>
        <strain evidence="3">9284</strain>
    </source>
</reference>
<gene>
    <name evidence="3" type="ORF">FB45DRAFT_1003199</name>
</gene>
<feature type="signal peptide" evidence="2">
    <location>
        <begin position="1"/>
        <end position="21"/>
    </location>
</feature>
<keyword evidence="2" id="KW-0732">Signal</keyword>
<name>A0AAD7BXE9_9AGAR</name>
<proteinExistence type="predicted"/>
<protein>
    <recommendedName>
        <fullName evidence="5">F-box domain-containing protein</fullName>
    </recommendedName>
</protein>
<dbReference type="InterPro" id="IPR032675">
    <property type="entry name" value="LRR_dom_sf"/>
</dbReference>
<sequence length="525" mass="59355">MLTRPVYVLCIRFLLLTTSLPMSTQRNLTCGSPQLTAMENQVKDLIEATEANIARLTGEIHELTVLRERERSVLAILRLTVVPVGKLPTELLSKIFKMVVHTDILRKDLDEHGSASNRWGLFPSSSIFDHREASLALKKVFCLSQVCPYWRQVVNTTPMLWAEGVVRLRMDRKDVSATYTDGLKTLLARSAPSSSQFRWNKRGKRPPRGHRKCALNVSIDLPSFPKFDLPSGAFETLERLHIRNVKHQADPVTVFAHSPRLKQFIFNCFGSKIGLFHMPWSQLTALTVIDDSLGACREILLQCTNLVTATITTSHRWDYPLPAAKTSVTVLPFLTALTVTLSDETSDEIGGLEAFLWPLALPSLTTLDIMFEHEGEIWPMEVFRDFLRRSPNIKQMAFSTCPLYTEDLVDLLQHSASLETLEVACSFDCFADNFWRVFQYSETDLTPLVPQLQTLTLEAVGLGNSDEGLLEDAIRSRLWTDAALLSRASPPRVKRLKKVLLSEHDLSREFQHRVQDLVDQGLLTV</sequence>
<evidence type="ECO:0000313" key="3">
    <source>
        <dbReference type="EMBL" id="KAJ7632987.1"/>
    </source>
</evidence>
<evidence type="ECO:0008006" key="5">
    <source>
        <dbReference type="Google" id="ProtNLM"/>
    </source>
</evidence>
<evidence type="ECO:0000256" key="2">
    <source>
        <dbReference type="SAM" id="SignalP"/>
    </source>
</evidence>
<comment type="caution">
    <text evidence="3">The sequence shown here is derived from an EMBL/GenBank/DDBJ whole genome shotgun (WGS) entry which is preliminary data.</text>
</comment>
<organism evidence="3 4">
    <name type="scientific">Roridomyces roridus</name>
    <dbReference type="NCBI Taxonomy" id="1738132"/>
    <lineage>
        <taxon>Eukaryota</taxon>
        <taxon>Fungi</taxon>
        <taxon>Dikarya</taxon>
        <taxon>Basidiomycota</taxon>
        <taxon>Agaricomycotina</taxon>
        <taxon>Agaricomycetes</taxon>
        <taxon>Agaricomycetidae</taxon>
        <taxon>Agaricales</taxon>
        <taxon>Marasmiineae</taxon>
        <taxon>Mycenaceae</taxon>
        <taxon>Roridomyces</taxon>
    </lineage>
</organism>
<keyword evidence="1" id="KW-0175">Coiled coil</keyword>
<evidence type="ECO:0000256" key="1">
    <source>
        <dbReference type="SAM" id="Coils"/>
    </source>
</evidence>
<accession>A0AAD7BXE9</accession>
<dbReference type="EMBL" id="JARKIF010000008">
    <property type="protein sequence ID" value="KAJ7632987.1"/>
    <property type="molecule type" value="Genomic_DNA"/>
</dbReference>